<accession>A0A2M6XUM4</accession>
<evidence type="ECO:0000256" key="1">
    <source>
        <dbReference type="SAM" id="Phobius"/>
    </source>
</evidence>
<evidence type="ECO:0000313" key="4">
    <source>
        <dbReference type="Proteomes" id="UP000229784"/>
    </source>
</evidence>
<dbReference type="InterPro" id="IPR036938">
    <property type="entry name" value="PAP2/HPO_sf"/>
</dbReference>
<organism evidence="3 4">
    <name type="scientific">bacterium (Candidatus Gribaldobacteria) CG08_land_8_20_14_0_20_39_15</name>
    <dbReference type="NCBI Taxonomy" id="2014273"/>
    <lineage>
        <taxon>Bacteria</taxon>
        <taxon>Candidatus Gribaldobacteria</taxon>
    </lineage>
</organism>
<reference evidence="4" key="1">
    <citation type="submission" date="2017-09" db="EMBL/GenBank/DDBJ databases">
        <title>Depth-based differentiation of microbial function through sediment-hosted aquifers and enrichment of novel symbionts in the deep terrestrial subsurface.</title>
        <authorList>
            <person name="Probst A.J."/>
            <person name="Ladd B."/>
            <person name="Jarett J.K."/>
            <person name="Geller-Mcgrath D.E."/>
            <person name="Sieber C.M.K."/>
            <person name="Emerson J.B."/>
            <person name="Anantharaman K."/>
            <person name="Thomas B.C."/>
            <person name="Malmstrom R."/>
            <person name="Stieglmeier M."/>
            <person name="Klingl A."/>
            <person name="Woyke T."/>
            <person name="Ryan C.M."/>
            <person name="Banfield J.F."/>
        </authorList>
    </citation>
    <scope>NUCLEOTIDE SEQUENCE [LARGE SCALE GENOMIC DNA]</scope>
</reference>
<name>A0A2M6XUM4_9BACT</name>
<feature type="transmembrane region" description="Helical" evidence="1">
    <location>
        <begin position="97"/>
        <end position="117"/>
    </location>
</feature>
<feature type="transmembrane region" description="Helical" evidence="1">
    <location>
        <begin position="20"/>
        <end position="45"/>
    </location>
</feature>
<keyword evidence="1" id="KW-0812">Transmembrane</keyword>
<feature type="transmembrane region" description="Helical" evidence="1">
    <location>
        <begin position="52"/>
        <end position="77"/>
    </location>
</feature>
<dbReference type="AlphaFoldDB" id="A0A2M6XUM4"/>
<dbReference type="PANTHER" id="PTHR14969:SF13">
    <property type="entry name" value="AT30094P"/>
    <property type="match status" value="1"/>
</dbReference>
<keyword evidence="1" id="KW-0472">Membrane</keyword>
<dbReference type="Pfam" id="PF01569">
    <property type="entry name" value="PAP2"/>
    <property type="match status" value="1"/>
</dbReference>
<gene>
    <name evidence="3" type="ORF">COT20_01330</name>
</gene>
<feature type="domain" description="Phosphatidic acid phosphatase type 2/haloperoxidase" evidence="2">
    <location>
        <begin position="56"/>
        <end position="162"/>
    </location>
</feature>
<evidence type="ECO:0000313" key="3">
    <source>
        <dbReference type="EMBL" id="PIU15744.1"/>
    </source>
</evidence>
<feature type="transmembrane region" description="Helical" evidence="1">
    <location>
        <begin position="124"/>
        <end position="143"/>
    </location>
</feature>
<dbReference type="EMBL" id="PEXQ01000033">
    <property type="protein sequence ID" value="PIU15744.1"/>
    <property type="molecule type" value="Genomic_DNA"/>
</dbReference>
<proteinExistence type="predicted"/>
<dbReference type="SMART" id="SM00014">
    <property type="entry name" value="acidPPc"/>
    <property type="match status" value="1"/>
</dbReference>
<keyword evidence="1" id="KW-1133">Transmembrane helix</keyword>
<dbReference type="Gene3D" id="1.20.144.10">
    <property type="entry name" value="Phosphatidic acid phosphatase type 2/haloperoxidase"/>
    <property type="match status" value="1"/>
</dbReference>
<comment type="caution">
    <text evidence="3">The sequence shown here is derived from an EMBL/GenBank/DDBJ whole genome shotgun (WGS) entry which is preliminary data.</text>
</comment>
<evidence type="ECO:0000259" key="2">
    <source>
        <dbReference type="SMART" id="SM00014"/>
    </source>
</evidence>
<dbReference type="InterPro" id="IPR000326">
    <property type="entry name" value="PAP2/HPO"/>
</dbReference>
<dbReference type="PANTHER" id="PTHR14969">
    <property type="entry name" value="SPHINGOSINE-1-PHOSPHATE PHOSPHOHYDROLASE"/>
    <property type="match status" value="1"/>
</dbReference>
<feature type="transmembrane region" description="Helical" evidence="1">
    <location>
        <begin position="149"/>
        <end position="165"/>
    </location>
</feature>
<sequence>MFSEFWLMKNLNGWVFKYLWLDASAIFFAHYLPFILGGVFLLFLLKDFHKYWWPFLEGVVSLGLAWLLTGAISFLTARPRPFAAGDFQAILPHAANPAFPSTHAAVFFALAVVVCFYNKKAGFWFVLGAVLISAARVFCGLHWPSDVLAGMSLGILIALAVHFLPRKIFRSI</sequence>
<dbReference type="SUPFAM" id="SSF48317">
    <property type="entry name" value="Acid phosphatase/Vanadium-dependent haloperoxidase"/>
    <property type="match status" value="1"/>
</dbReference>
<protein>
    <recommendedName>
        <fullName evidence="2">Phosphatidic acid phosphatase type 2/haloperoxidase domain-containing protein</fullName>
    </recommendedName>
</protein>
<dbReference type="Proteomes" id="UP000229784">
    <property type="component" value="Unassembled WGS sequence"/>
</dbReference>